<evidence type="ECO:0008006" key="3">
    <source>
        <dbReference type="Google" id="ProtNLM"/>
    </source>
</evidence>
<reference evidence="1 2" key="1">
    <citation type="submission" date="2016-11" db="EMBL/GenBank/DDBJ databases">
        <title>Networking in microbes: conjugative elements and plasmids in the genus Alteromonas.</title>
        <authorList>
            <person name="Lopez-Perez M."/>
            <person name="Ramon-Marco N."/>
            <person name="Rodriguez-Valera F."/>
        </authorList>
    </citation>
    <scope>NUCLEOTIDE SEQUENCE [LARGE SCALE GENOMIC DNA]</scope>
    <source>
        <strain evidence="1 2">CP48</strain>
        <plasmid evidence="2">pamcp48-600</plasmid>
    </source>
</reference>
<evidence type="ECO:0000313" key="1">
    <source>
        <dbReference type="EMBL" id="APD92346.1"/>
    </source>
</evidence>
<dbReference type="Proteomes" id="UP000182101">
    <property type="component" value="Plasmid pAMCP48-600"/>
</dbReference>
<sequence length="266" mass="29211">MIILSLSLCAKAYSNEPVYFRSGMEIVTDKEELAVRDNRELRHSLSPAYLNSVGQLKVIDELGNLNVCTAFPPAFKGNDGGILYFQTSAHCFLDFKTLEEKRVAHAEWSTFIDNWKLVKIKVDLVHLDKVNDIAVLKGHRVINDEALLPLRLSVSEVGGGVIEYHVAGYHGDMTKNGLRLAVDSSITRNSIRDANGKIIVDTVAFNGSSGGPLTYINSAGEPVVLGLIRGNAREDKQYLINGNMGSDMIEFIGAEKLNNALTALYK</sequence>
<proteinExistence type="predicted"/>
<dbReference type="InterPro" id="IPR009003">
    <property type="entry name" value="Peptidase_S1_PA"/>
</dbReference>
<name>A0AAC9JFC4_9ALTE</name>
<evidence type="ECO:0000313" key="2">
    <source>
        <dbReference type="Proteomes" id="UP000182101"/>
    </source>
</evidence>
<dbReference type="AlphaFoldDB" id="A0AAC9JFC4"/>
<geneLocation type="plasmid" evidence="2">
    <name>pamcp48-600</name>
</geneLocation>
<accession>A0AAC9JFC4</accession>
<protein>
    <recommendedName>
        <fullName evidence="3">Trypsin-like peptidase domain-containing protein</fullName>
    </recommendedName>
</protein>
<dbReference type="EMBL" id="CP018025">
    <property type="protein sequence ID" value="APD92346.1"/>
    <property type="molecule type" value="Genomic_DNA"/>
</dbReference>
<dbReference type="SUPFAM" id="SSF50494">
    <property type="entry name" value="Trypsin-like serine proteases"/>
    <property type="match status" value="1"/>
</dbReference>
<organism evidence="1 2">
    <name type="scientific">Alteromonas mediterranea</name>
    <dbReference type="NCBI Taxonomy" id="314275"/>
    <lineage>
        <taxon>Bacteria</taxon>
        <taxon>Pseudomonadati</taxon>
        <taxon>Pseudomonadota</taxon>
        <taxon>Gammaproteobacteria</taxon>
        <taxon>Alteromonadales</taxon>
        <taxon>Alteromonadaceae</taxon>
        <taxon>Alteromonas/Salinimonas group</taxon>
        <taxon>Alteromonas</taxon>
    </lineage>
</organism>
<keyword evidence="1" id="KW-0614">Plasmid</keyword>
<gene>
    <name evidence="1" type="ORF">BM524_20805</name>
</gene>